<feature type="compositionally biased region" description="Gly residues" evidence="1">
    <location>
        <begin position="54"/>
        <end position="65"/>
    </location>
</feature>
<feature type="region of interest" description="Disordered" evidence="1">
    <location>
        <begin position="36"/>
        <end position="81"/>
    </location>
</feature>
<sequence>MRISAFHVIIATALSAYFPTNTQTFSSKFLPSANFTSHGREGDVQGGDKNPPLCGGGQGFGGNSHGGQKPSQDGPPGMNEVLGETRVLRTDGQEPGMDRTVLLEVTVIQVTMNSMDYPEVIISHKAEHQMARDSRMVADDRMDRMLSRVTMVTYINEAIS</sequence>
<accession>A0AA39MHU4</accession>
<evidence type="ECO:0000256" key="2">
    <source>
        <dbReference type="SAM" id="SignalP"/>
    </source>
</evidence>
<keyword evidence="4" id="KW-1185">Reference proteome</keyword>
<evidence type="ECO:0000256" key="1">
    <source>
        <dbReference type="SAM" id="MobiDB-lite"/>
    </source>
</evidence>
<feature type="signal peptide" evidence="2">
    <location>
        <begin position="1"/>
        <end position="15"/>
    </location>
</feature>
<evidence type="ECO:0000313" key="3">
    <source>
        <dbReference type="EMBL" id="KAK0435406.1"/>
    </source>
</evidence>
<dbReference type="Proteomes" id="UP001175226">
    <property type="component" value="Unassembled WGS sequence"/>
</dbReference>
<name>A0AA39MHU4_9AGAR</name>
<feature type="chain" id="PRO_5041460199" evidence="2">
    <location>
        <begin position="16"/>
        <end position="160"/>
    </location>
</feature>
<protein>
    <submittedName>
        <fullName evidence="3">Uncharacterized protein</fullName>
    </submittedName>
</protein>
<evidence type="ECO:0000313" key="4">
    <source>
        <dbReference type="Proteomes" id="UP001175226"/>
    </source>
</evidence>
<organism evidence="3 4">
    <name type="scientific">Armillaria borealis</name>
    <dbReference type="NCBI Taxonomy" id="47425"/>
    <lineage>
        <taxon>Eukaryota</taxon>
        <taxon>Fungi</taxon>
        <taxon>Dikarya</taxon>
        <taxon>Basidiomycota</taxon>
        <taxon>Agaricomycotina</taxon>
        <taxon>Agaricomycetes</taxon>
        <taxon>Agaricomycetidae</taxon>
        <taxon>Agaricales</taxon>
        <taxon>Marasmiineae</taxon>
        <taxon>Physalacriaceae</taxon>
        <taxon>Armillaria</taxon>
    </lineage>
</organism>
<dbReference type="EMBL" id="JAUEPT010000063">
    <property type="protein sequence ID" value="KAK0435406.1"/>
    <property type="molecule type" value="Genomic_DNA"/>
</dbReference>
<comment type="caution">
    <text evidence="3">The sequence shown here is derived from an EMBL/GenBank/DDBJ whole genome shotgun (WGS) entry which is preliminary data.</text>
</comment>
<gene>
    <name evidence="3" type="ORF">EV421DRAFT_1740278</name>
</gene>
<reference evidence="3" key="1">
    <citation type="submission" date="2023-06" db="EMBL/GenBank/DDBJ databases">
        <authorList>
            <consortium name="Lawrence Berkeley National Laboratory"/>
            <person name="Ahrendt S."/>
            <person name="Sahu N."/>
            <person name="Indic B."/>
            <person name="Wong-Bajracharya J."/>
            <person name="Merenyi Z."/>
            <person name="Ke H.-M."/>
            <person name="Monk M."/>
            <person name="Kocsube S."/>
            <person name="Drula E."/>
            <person name="Lipzen A."/>
            <person name="Balint B."/>
            <person name="Henrissat B."/>
            <person name="Andreopoulos B."/>
            <person name="Martin F.M."/>
            <person name="Harder C.B."/>
            <person name="Rigling D."/>
            <person name="Ford K.L."/>
            <person name="Foster G.D."/>
            <person name="Pangilinan J."/>
            <person name="Papanicolaou A."/>
            <person name="Barry K."/>
            <person name="LaButti K."/>
            <person name="Viragh M."/>
            <person name="Koriabine M."/>
            <person name="Yan M."/>
            <person name="Riley R."/>
            <person name="Champramary S."/>
            <person name="Plett K.L."/>
            <person name="Tsai I.J."/>
            <person name="Slot J."/>
            <person name="Sipos G."/>
            <person name="Plett J."/>
            <person name="Nagy L.G."/>
            <person name="Grigoriev I.V."/>
        </authorList>
    </citation>
    <scope>NUCLEOTIDE SEQUENCE</scope>
    <source>
        <strain evidence="3">FPL87.14</strain>
    </source>
</reference>
<proteinExistence type="predicted"/>
<dbReference type="AlphaFoldDB" id="A0AA39MHU4"/>
<keyword evidence="2" id="KW-0732">Signal</keyword>